<gene>
    <name evidence="2" type="ORF">ASPZODRAFT_752405</name>
</gene>
<dbReference type="Proteomes" id="UP000184188">
    <property type="component" value="Unassembled WGS sequence"/>
</dbReference>
<sequence length="182" mass="20573">MTTPTTEKKNPQDRQQTQAWDRQGQGALAPGGVFFCCSLSGGCLESTACRKVEATRDARQPDRDTRATIRLPCGAALKPGRGKIPWNNDNSLFLFIIADRWACLLFDNGSYWIEIGRGCPLCTVHCTFFLRRDMPTHPFNRQECLQAVLKLYQIPGRGSQIIFKQAFQSGFRVESRLWRSPS</sequence>
<dbReference type="RefSeq" id="XP_022578747.1">
    <property type="nucleotide sequence ID" value="XM_022730030.1"/>
</dbReference>
<evidence type="ECO:0000313" key="3">
    <source>
        <dbReference type="Proteomes" id="UP000184188"/>
    </source>
</evidence>
<organism evidence="2 3">
    <name type="scientific">Penicilliopsis zonata CBS 506.65</name>
    <dbReference type="NCBI Taxonomy" id="1073090"/>
    <lineage>
        <taxon>Eukaryota</taxon>
        <taxon>Fungi</taxon>
        <taxon>Dikarya</taxon>
        <taxon>Ascomycota</taxon>
        <taxon>Pezizomycotina</taxon>
        <taxon>Eurotiomycetes</taxon>
        <taxon>Eurotiomycetidae</taxon>
        <taxon>Eurotiales</taxon>
        <taxon>Aspergillaceae</taxon>
        <taxon>Penicilliopsis</taxon>
    </lineage>
</organism>
<dbReference type="AlphaFoldDB" id="A0A1L9SAT8"/>
<accession>A0A1L9SAT8</accession>
<feature type="compositionally biased region" description="Basic and acidic residues" evidence="1">
    <location>
        <begin position="1"/>
        <end position="12"/>
    </location>
</feature>
<dbReference type="VEuPathDB" id="FungiDB:ASPZODRAFT_752405"/>
<reference evidence="3" key="1">
    <citation type="journal article" date="2017" name="Genome Biol.">
        <title>Comparative genomics reveals high biological diversity and specific adaptations in the industrially and medically important fungal genus Aspergillus.</title>
        <authorList>
            <person name="de Vries R.P."/>
            <person name="Riley R."/>
            <person name="Wiebenga A."/>
            <person name="Aguilar-Osorio G."/>
            <person name="Amillis S."/>
            <person name="Uchima C.A."/>
            <person name="Anderluh G."/>
            <person name="Asadollahi M."/>
            <person name="Askin M."/>
            <person name="Barry K."/>
            <person name="Battaglia E."/>
            <person name="Bayram O."/>
            <person name="Benocci T."/>
            <person name="Braus-Stromeyer S.A."/>
            <person name="Caldana C."/>
            <person name="Canovas D."/>
            <person name="Cerqueira G.C."/>
            <person name="Chen F."/>
            <person name="Chen W."/>
            <person name="Choi C."/>
            <person name="Clum A."/>
            <person name="Dos Santos R.A."/>
            <person name="Damasio A.R."/>
            <person name="Diallinas G."/>
            <person name="Emri T."/>
            <person name="Fekete E."/>
            <person name="Flipphi M."/>
            <person name="Freyberg S."/>
            <person name="Gallo A."/>
            <person name="Gournas C."/>
            <person name="Habgood R."/>
            <person name="Hainaut M."/>
            <person name="Harispe M.L."/>
            <person name="Henrissat B."/>
            <person name="Hilden K.S."/>
            <person name="Hope R."/>
            <person name="Hossain A."/>
            <person name="Karabika E."/>
            <person name="Karaffa L."/>
            <person name="Karanyi Z."/>
            <person name="Krasevec N."/>
            <person name="Kuo A."/>
            <person name="Kusch H."/>
            <person name="LaButti K."/>
            <person name="Lagendijk E.L."/>
            <person name="Lapidus A."/>
            <person name="Levasseur A."/>
            <person name="Lindquist E."/>
            <person name="Lipzen A."/>
            <person name="Logrieco A.F."/>
            <person name="MacCabe A."/>
            <person name="Maekelae M.R."/>
            <person name="Malavazi I."/>
            <person name="Melin P."/>
            <person name="Meyer V."/>
            <person name="Mielnichuk N."/>
            <person name="Miskei M."/>
            <person name="Molnar A.P."/>
            <person name="Mule G."/>
            <person name="Ngan C.Y."/>
            <person name="Orejas M."/>
            <person name="Orosz E."/>
            <person name="Ouedraogo J.P."/>
            <person name="Overkamp K.M."/>
            <person name="Park H.-S."/>
            <person name="Perrone G."/>
            <person name="Piumi F."/>
            <person name="Punt P.J."/>
            <person name="Ram A.F."/>
            <person name="Ramon A."/>
            <person name="Rauscher S."/>
            <person name="Record E."/>
            <person name="Riano-Pachon D.M."/>
            <person name="Robert V."/>
            <person name="Roehrig J."/>
            <person name="Ruller R."/>
            <person name="Salamov A."/>
            <person name="Salih N.S."/>
            <person name="Samson R.A."/>
            <person name="Sandor E."/>
            <person name="Sanguinetti M."/>
            <person name="Schuetze T."/>
            <person name="Sepcic K."/>
            <person name="Shelest E."/>
            <person name="Sherlock G."/>
            <person name="Sophianopoulou V."/>
            <person name="Squina F.M."/>
            <person name="Sun H."/>
            <person name="Susca A."/>
            <person name="Todd R.B."/>
            <person name="Tsang A."/>
            <person name="Unkles S.E."/>
            <person name="van de Wiele N."/>
            <person name="van Rossen-Uffink D."/>
            <person name="Oliveira J.V."/>
            <person name="Vesth T.C."/>
            <person name="Visser J."/>
            <person name="Yu J.-H."/>
            <person name="Zhou M."/>
            <person name="Andersen M.R."/>
            <person name="Archer D.B."/>
            <person name="Baker S.E."/>
            <person name="Benoit I."/>
            <person name="Brakhage A.A."/>
            <person name="Braus G.H."/>
            <person name="Fischer R."/>
            <person name="Frisvad J.C."/>
            <person name="Goldman G.H."/>
            <person name="Houbraken J."/>
            <person name="Oakley B."/>
            <person name="Pocsi I."/>
            <person name="Scazzocchio C."/>
            <person name="Seiboth B."/>
            <person name="vanKuyk P.A."/>
            <person name="Wortman J."/>
            <person name="Dyer P.S."/>
            <person name="Grigoriev I.V."/>
        </authorList>
    </citation>
    <scope>NUCLEOTIDE SEQUENCE [LARGE SCALE GENOMIC DNA]</scope>
    <source>
        <strain evidence="3">CBS 506.65</strain>
    </source>
</reference>
<feature type="region of interest" description="Disordered" evidence="1">
    <location>
        <begin position="1"/>
        <end position="22"/>
    </location>
</feature>
<evidence type="ECO:0000256" key="1">
    <source>
        <dbReference type="SAM" id="MobiDB-lite"/>
    </source>
</evidence>
<dbReference type="GeneID" id="34616494"/>
<keyword evidence="3" id="KW-1185">Reference proteome</keyword>
<proteinExistence type="predicted"/>
<dbReference type="EMBL" id="KV878348">
    <property type="protein sequence ID" value="OJJ44237.1"/>
    <property type="molecule type" value="Genomic_DNA"/>
</dbReference>
<protein>
    <submittedName>
        <fullName evidence="2">Uncharacterized protein</fullName>
    </submittedName>
</protein>
<name>A0A1L9SAT8_9EURO</name>
<evidence type="ECO:0000313" key="2">
    <source>
        <dbReference type="EMBL" id="OJJ44237.1"/>
    </source>
</evidence>